<organism evidence="1 2">
    <name type="scientific">Blastococcus brunescens</name>
    <dbReference type="NCBI Taxonomy" id="1564165"/>
    <lineage>
        <taxon>Bacteria</taxon>
        <taxon>Bacillati</taxon>
        <taxon>Actinomycetota</taxon>
        <taxon>Actinomycetes</taxon>
        <taxon>Geodermatophilales</taxon>
        <taxon>Geodermatophilaceae</taxon>
        <taxon>Blastococcus</taxon>
    </lineage>
</organism>
<accession>A0ABZ1AVX8</accession>
<sequence length="77" mass="7841">MRGAVAAAADVLLAASSEPDTTGYPIRRSTLVSLGEMRERATAAVAETTATIGSIEALTAQLRDWADPDAAPAGSPQ</sequence>
<name>A0ABZ1AVX8_9ACTN</name>
<evidence type="ECO:0000313" key="2">
    <source>
        <dbReference type="Proteomes" id="UP001324287"/>
    </source>
</evidence>
<proteinExistence type="predicted"/>
<dbReference type="EMBL" id="CP141261">
    <property type="protein sequence ID" value="WRL62297.1"/>
    <property type="molecule type" value="Genomic_DNA"/>
</dbReference>
<dbReference type="RefSeq" id="WP_324273652.1">
    <property type="nucleotide sequence ID" value="NZ_CP141261.1"/>
</dbReference>
<keyword evidence="2" id="KW-1185">Reference proteome</keyword>
<dbReference type="Proteomes" id="UP001324287">
    <property type="component" value="Chromosome"/>
</dbReference>
<reference evidence="1 2" key="1">
    <citation type="submission" date="2023-12" db="EMBL/GenBank/DDBJ databases">
        <title>Blastococcus brunescens sp. nov., an actonobacterium isolated from sandstone collected in sahara desert.</title>
        <authorList>
            <person name="Gtari M."/>
            <person name="Ghodhbane F."/>
        </authorList>
    </citation>
    <scope>NUCLEOTIDE SEQUENCE [LARGE SCALE GENOMIC DNA]</scope>
    <source>
        <strain evidence="1 2">BMG 8361</strain>
    </source>
</reference>
<protein>
    <submittedName>
        <fullName evidence="1">Uncharacterized protein</fullName>
    </submittedName>
</protein>
<gene>
    <name evidence="1" type="ORF">U6N30_19955</name>
</gene>
<evidence type="ECO:0000313" key="1">
    <source>
        <dbReference type="EMBL" id="WRL62297.1"/>
    </source>
</evidence>